<accession>A0A4V5NQ64</accession>
<dbReference type="InterPro" id="IPR027417">
    <property type="entry name" value="P-loop_NTPase"/>
</dbReference>
<proteinExistence type="predicted"/>
<keyword evidence="2" id="KW-1185">Reference proteome</keyword>
<dbReference type="Pfam" id="PF03567">
    <property type="entry name" value="Sulfotransfer_2"/>
    <property type="match status" value="1"/>
</dbReference>
<dbReference type="Gene3D" id="3.40.50.300">
    <property type="entry name" value="P-loop containing nucleotide triphosphate hydrolases"/>
    <property type="match status" value="1"/>
</dbReference>
<name>A0A4V5NQ64_9ALTE</name>
<dbReference type="Proteomes" id="UP000305471">
    <property type="component" value="Unassembled WGS sequence"/>
</dbReference>
<dbReference type="GO" id="GO:0016020">
    <property type="term" value="C:membrane"/>
    <property type="evidence" value="ECO:0007669"/>
    <property type="project" value="InterPro"/>
</dbReference>
<gene>
    <name evidence="1" type="ORF">E5672_16895</name>
</gene>
<organism evidence="1 2">
    <name type="scientific">Alteromonas portus</name>
    <dbReference type="NCBI Taxonomy" id="2565549"/>
    <lineage>
        <taxon>Bacteria</taxon>
        <taxon>Pseudomonadati</taxon>
        <taxon>Pseudomonadota</taxon>
        <taxon>Gammaproteobacteria</taxon>
        <taxon>Alteromonadales</taxon>
        <taxon>Alteromonadaceae</taxon>
        <taxon>Alteromonas/Salinimonas group</taxon>
        <taxon>Alteromonas</taxon>
    </lineage>
</organism>
<dbReference type="AlphaFoldDB" id="A0A4V5NQ64"/>
<evidence type="ECO:0000313" key="1">
    <source>
        <dbReference type="EMBL" id="TKB01486.1"/>
    </source>
</evidence>
<keyword evidence="1" id="KW-0808">Transferase</keyword>
<dbReference type="GO" id="GO:0008146">
    <property type="term" value="F:sulfotransferase activity"/>
    <property type="evidence" value="ECO:0007669"/>
    <property type="project" value="InterPro"/>
</dbReference>
<reference evidence="1 2" key="1">
    <citation type="submission" date="2019-04" db="EMBL/GenBank/DDBJ databases">
        <title>Alteromonas portus sp. nov., an alginate lyase-excreting marine bacterium.</title>
        <authorList>
            <person name="Huang H."/>
            <person name="Mo K."/>
            <person name="Bao S."/>
        </authorList>
    </citation>
    <scope>NUCLEOTIDE SEQUENCE [LARGE SCALE GENOMIC DNA]</scope>
    <source>
        <strain evidence="1 2">HB161718</strain>
    </source>
</reference>
<dbReference type="InterPro" id="IPR005331">
    <property type="entry name" value="Sulfotransferase"/>
</dbReference>
<protein>
    <submittedName>
        <fullName evidence="1">Sulfotransferase family protein</fullName>
    </submittedName>
</protein>
<dbReference type="EMBL" id="SWCO01000010">
    <property type="protein sequence ID" value="TKB01486.1"/>
    <property type="molecule type" value="Genomic_DNA"/>
</dbReference>
<sequence>MNLRRNKLIVLHEPKIIVLKARKVASTSFEIALSKFATENSIITPITENDENIRKELGFRGPQNYKYTDGESLVIDNPKDSKKFHDERDSFKFYNHISAENAKCRLGNVIWNSYTKISIIRNPFEYTVSIYFFLLSMQGKQPQDVNFEQWCLANQDKLSLNDDIYNIAGKNVIDIMLNYERLREDVCLLESRFGPLKGLADTFRGITAKAKIRPEYATVKYMFGQAPKARDFIADLHSESINKYKFKIP</sequence>
<comment type="caution">
    <text evidence="1">The sequence shown here is derived from an EMBL/GenBank/DDBJ whole genome shotgun (WGS) entry which is preliminary data.</text>
</comment>
<evidence type="ECO:0000313" key="2">
    <source>
        <dbReference type="Proteomes" id="UP000305471"/>
    </source>
</evidence>